<dbReference type="Pfam" id="PF07715">
    <property type="entry name" value="Plug"/>
    <property type="match status" value="1"/>
</dbReference>
<organism evidence="15 16">
    <name type="scientific">Massilia eurypsychrophila</name>
    <dbReference type="NCBI Taxonomy" id="1485217"/>
    <lineage>
        <taxon>Bacteria</taxon>
        <taxon>Pseudomonadati</taxon>
        <taxon>Pseudomonadota</taxon>
        <taxon>Betaproteobacteria</taxon>
        <taxon>Burkholderiales</taxon>
        <taxon>Oxalobacteraceae</taxon>
        <taxon>Telluria group</taxon>
        <taxon>Massilia</taxon>
    </lineage>
</organism>
<keyword evidence="5 11" id="KW-0812">Transmembrane</keyword>
<evidence type="ECO:0000313" key="15">
    <source>
        <dbReference type="EMBL" id="PIL45612.1"/>
    </source>
</evidence>
<comment type="caution">
    <text evidence="15">The sequence shown here is derived from an EMBL/GenBank/DDBJ whole genome shotgun (WGS) entry which is preliminary data.</text>
</comment>
<dbReference type="RefSeq" id="WP_099787524.1">
    <property type="nucleotide sequence ID" value="NZ_JBHLYV010000029.1"/>
</dbReference>
<evidence type="ECO:0000256" key="9">
    <source>
        <dbReference type="ARBA" id="ARBA00023170"/>
    </source>
</evidence>
<dbReference type="InterPro" id="IPR012910">
    <property type="entry name" value="Plug_dom"/>
</dbReference>
<dbReference type="InterPro" id="IPR036942">
    <property type="entry name" value="Beta-barrel_TonB_sf"/>
</dbReference>
<keyword evidence="9 15" id="KW-0675">Receptor</keyword>
<feature type="domain" description="TonB-dependent receptor-like beta-barrel" evidence="13">
    <location>
        <begin position="245"/>
        <end position="626"/>
    </location>
</feature>
<dbReference type="OrthoDB" id="8671598at2"/>
<keyword evidence="10 11" id="KW-0998">Cell outer membrane</keyword>
<dbReference type="Proteomes" id="UP000230390">
    <property type="component" value="Unassembled WGS sequence"/>
</dbReference>
<evidence type="ECO:0000259" key="13">
    <source>
        <dbReference type="Pfam" id="PF00593"/>
    </source>
</evidence>
<dbReference type="Pfam" id="PF00593">
    <property type="entry name" value="TonB_dep_Rec_b-barrel"/>
    <property type="match status" value="1"/>
</dbReference>
<comment type="similarity">
    <text evidence="2 11 12">Belongs to the TonB-dependent receptor family.</text>
</comment>
<keyword evidence="6" id="KW-0732">Signal</keyword>
<evidence type="ECO:0000256" key="2">
    <source>
        <dbReference type="ARBA" id="ARBA00009810"/>
    </source>
</evidence>
<sequence>MPTNFCWFAIFSVSAGAAAQTVEITATRDRARQLDTAAATIVGRDELLRYGDQSVAEALKRLPGITVSGAPGRGGDIRMRGLGNGYTQVLLNGQPVPSGFSIDSVAPELIERVEIMRVASAELGTQAIAGTINIVLRKSALSAQREVKLALSASNGEYTPDVTAQISGKGAGWTYTVPVVATGARTRTDTAADESGFGSDGAPTLLRRTDVGQMDVRPSINLTPRISWTLPNGGSLSSQNFIRLMTLDLRTVSNDRTTLGAPTRFPANDTVFRAHAETLRSDLQWLHQSESGARWDVKLGRNLFQREADNTFTGVRADGGGTLMRVVDSSARENSSTFGGKVTRALDGGHTLVAGWDAARGRRTETRREHLQPGDSVPSLGNEVYSSRLDRIALFAQDDWSINAAFSLSAGLRWEALRTRTEGNVLDQVERRTQVASPLLQALYKLSDKGQLRAGVTRTFKMPTLINLAQRRYTIDNNNSPLSADMQGNPYLLPERAWGLDLACERYFGKNAMASASGYARRIDDVTIDQVAQVGSTWISTPVNAGRAHTWGIELEAKFPLQSIVPAAPALDLRANVARNWSRVDGVPRPDNRLASQVQLSAGVGIDLRVAAAPVTVGASFNFQGGGPARLSARRSSWNGVQRELGIYALWRVDGRSQWRMSAANMLGQDNRSQEEFVDLSGTLRTKATTPSAASVRLAFEHRFD</sequence>
<evidence type="ECO:0000256" key="7">
    <source>
        <dbReference type="ARBA" id="ARBA00023077"/>
    </source>
</evidence>
<proteinExistence type="inferred from homology"/>
<dbReference type="EMBL" id="PDOC01000003">
    <property type="protein sequence ID" value="PIL45612.1"/>
    <property type="molecule type" value="Genomic_DNA"/>
</dbReference>
<evidence type="ECO:0000256" key="5">
    <source>
        <dbReference type="ARBA" id="ARBA00022692"/>
    </source>
</evidence>
<evidence type="ECO:0000259" key="14">
    <source>
        <dbReference type="Pfam" id="PF07715"/>
    </source>
</evidence>
<evidence type="ECO:0000256" key="12">
    <source>
        <dbReference type="RuleBase" id="RU003357"/>
    </source>
</evidence>
<gene>
    <name evidence="15" type="ORF">CR105_05870</name>
</gene>
<dbReference type="GO" id="GO:0009279">
    <property type="term" value="C:cell outer membrane"/>
    <property type="evidence" value="ECO:0007669"/>
    <property type="project" value="UniProtKB-SubCell"/>
</dbReference>
<dbReference type="SUPFAM" id="SSF56935">
    <property type="entry name" value="Porins"/>
    <property type="match status" value="1"/>
</dbReference>
<dbReference type="PROSITE" id="PS52016">
    <property type="entry name" value="TONB_DEPENDENT_REC_3"/>
    <property type="match status" value="1"/>
</dbReference>
<protein>
    <submittedName>
        <fullName evidence="15">TonB-dependent receptor</fullName>
    </submittedName>
</protein>
<evidence type="ECO:0000256" key="6">
    <source>
        <dbReference type="ARBA" id="ARBA00022729"/>
    </source>
</evidence>
<evidence type="ECO:0000256" key="1">
    <source>
        <dbReference type="ARBA" id="ARBA00004571"/>
    </source>
</evidence>
<accession>A0A2G8THT8</accession>
<keyword evidence="3 11" id="KW-0813">Transport</keyword>
<evidence type="ECO:0000256" key="8">
    <source>
        <dbReference type="ARBA" id="ARBA00023136"/>
    </source>
</evidence>
<dbReference type="GO" id="GO:0044718">
    <property type="term" value="P:siderophore transmembrane transport"/>
    <property type="evidence" value="ECO:0007669"/>
    <property type="project" value="TreeGrafter"/>
</dbReference>
<keyword evidence="8 11" id="KW-0472">Membrane</keyword>
<evidence type="ECO:0000313" key="16">
    <source>
        <dbReference type="Proteomes" id="UP000230390"/>
    </source>
</evidence>
<evidence type="ECO:0000256" key="10">
    <source>
        <dbReference type="ARBA" id="ARBA00023237"/>
    </source>
</evidence>
<evidence type="ECO:0000256" key="3">
    <source>
        <dbReference type="ARBA" id="ARBA00022448"/>
    </source>
</evidence>
<name>A0A2G8THT8_9BURK</name>
<dbReference type="Gene3D" id="2.40.170.20">
    <property type="entry name" value="TonB-dependent receptor, beta-barrel domain"/>
    <property type="match status" value="1"/>
</dbReference>
<keyword evidence="16" id="KW-1185">Reference proteome</keyword>
<feature type="domain" description="TonB-dependent receptor plug" evidence="14">
    <location>
        <begin position="36"/>
        <end position="131"/>
    </location>
</feature>
<dbReference type="InterPro" id="IPR000531">
    <property type="entry name" value="Beta-barrel_TonB"/>
</dbReference>
<keyword evidence="4 11" id="KW-1134">Transmembrane beta strand</keyword>
<dbReference type="Gene3D" id="2.170.130.10">
    <property type="entry name" value="TonB-dependent receptor, plug domain"/>
    <property type="match status" value="1"/>
</dbReference>
<dbReference type="AlphaFoldDB" id="A0A2G8THT8"/>
<evidence type="ECO:0000256" key="11">
    <source>
        <dbReference type="PROSITE-ProRule" id="PRU01360"/>
    </source>
</evidence>
<dbReference type="GO" id="GO:0015344">
    <property type="term" value="F:siderophore uptake transmembrane transporter activity"/>
    <property type="evidence" value="ECO:0007669"/>
    <property type="project" value="TreeGrafter"/>
</dbReference>
<dbReference type="PANTHER" id="PTHR30069">
    <property type="entry name" value="TONB-DEPENDENT OUTER MEMBRANE RECEPTOR"/>
    <property type="match status" value="1"/>
</dbReference>
<dbReference type="CDD" id="cd01347">
    <property type="entry name" value="ligand_gated_channel"/>
    <property type="match status" value="1"/>
</dbReference>
<dbReference type="InterPro" id="IPR037066">
    <property type="entry name" value="Plug_dom_sf"/>
</dbReference>
<keyword evidence="7 12" id="KW-0798">TonB box</keyword>
<evidence type="ECO:0000256" key="4">
    <source>
        <dbReference type="ARBA" id="ARBA00022452"/>
    </source>
</evidence>
<reference evidence="15 16" key="1">
    <citation type="submission" date="2017-10" db="EMBL/GenBank/DDBJ databases">
        <title>Massilia psychrophilum sp. nov., a novel purple-pigmented bacterium isolated from Tianshan glacier, Xinjiang Municipality, China.</title>
        <authorList>
            <person name="Wang H."/>
        </authorList>
    </citation>
    <scope>NUCLEOTIDE SEQUENCE [LARGE SCALE GENOMIC DNA]</scope>
    <source>
        <strain evidence="15 16">JCM 30074</strain>
    </source>
</reference>
<comment type="subcellular location">
    <subcellularLocation>
        <location evidence="1 11">Cell outer membrane</location>
        <topology evidence="1 11">Multi-pass membrane protein</topology>
    </subcellularLocation>
</comment>
<dbReference type="InterPro" id="IPR039426">
    <property type="entry name" value="TonB-dep_rcpt-like"/>
</dbReference>
<dbReference type="PANTHER" id="PTHR30069:SF29">
    <property type="entry name" value="HEMOGLOBIN AND HEMOGLOBIN-HAPTOGLOBIN-BINDING PROTEIN 1-RELATED"/>
    <property type="match status" value="1"/>
</dbReference>